<evidence type="ECO:0000256" key="2">
    <source>
        <dbReference type="SAM" id="SignalP"/>
    </source>
</evidence>
<evidence type="ECO:0000313" key="5">
    <source>
        <dbReference type="Proteomes" id="UP001229346"/>
    </source>
</evidence>
<organism evidence="4 5">
    <name type="scientific">Paenibacillus harenae</name>
    <dbReference type="NCBI Taxonomy" id="306543"/>
    <lineage>
        <taxon>Bacteria</taxon>
        <taxon>Bacillati</taxon>
        <taxon>Bacillota</taxon>
        <taxon>Bacilli</taxon>
        <taxon>Bacillales</taxon>
        <taxon>Paenibacillaceae</taxon>
        <taxon>Paenibacillus</taxon>
    </lineage>
</organism>
<feature type="transmembrane region" description="Helical" evidence="1">
    <location>
        <begin position="360"/>
        <end position="380"/>
    </location>
</feature>
<keyword evidence="5" id="KW-1185">Reference proteome</keyword>
<feature type="domain" description="Alpha-galactosidase NEW3" evidence="3">
    <location>
        <begin position="267"/>
        <end position="341"/>
    </location>
</feature>
<feature type="chain" id="PRO_5046038431" evidence="2">
    <location>
        <begin position="33"/>
        <end position="386"/>
    </location>
</feature>
<keyword evidence="1" id="KW-1133">Transmembrane helix</keyword>
<dbReference type="Pfam" id="PF10633">
    <property type="entry name" value="NPCBM_assoc"/>
    <property type="match status" value="1"/>
</dbReference>
<accession>A0ABT9UCP0</accession>
<dbReference type="Proteomes" id="UP001229346">
    <property type="component" value="Unassembled WGS sequence"/>
</dbReference>
<proteinExistence type="predicted"/>
<gene>
    <name evidence="4" type="ORF">J2T15_005951</name>
</gene>
<dbReference type="PANTHER" id="PTHR39198:SF1">
    <property type="entry name" value="ALPHA-GALACTOSIDASE NEW3 DOMAIN-CONTAINING PROTEIN"/>
    <property type="match status" value="1"/>
</dbReference>
<feature type="signal peptide" evidence="2">
    <location>
        <begin position="1"/>
        <end position="32"/>
    </location>
</feature>
<protein>
    <submittedName>
        <fullName evidence="4">Membrane protein</fullName>
    </submittedName>
</protein>
<dbReference type="RefSeq" id="WP_307208535.1">
    <property type="nucleotide sequence ID" value="NZ_JAUSSU010000020.1"/>
</dbReference>
<keyword evidence="2" id="KW-0732">Signal</keyword>
<keyword evidence="1" id="KW-0812">Transmembrane</keyword>
<sequence>MRKACRQAGILALIAAILWTGGSALFPAAAWAASETELYTPYTAVDAAPGESVSYNVELINNSDETVTSNLGFQNANAQWTHELTAGGRVVKQLAVKPGSSQSLSLRLDVPLEVDRGEYQFTLTAGEARLPLRVSVAEKGTFTSKLEVEQSNMEGHSDSTFTFSAILTNQTAEEQTYALTAAADPGWDIRFNSGGSSVTSVTVEPNTNQTLSVEVLPPDQVKAGTYQIPIMAANNATKAGTNLEAVITGAYGIGLTTADERLNADIKAGGTRSLQLTVTNTGTAKLEDISLTAQTPSDWEVTFEPKTIRSLEPGKQESVQAVIKSSEQSLPGDYALSLSAQSAQKTADAAIRVAVKSSSLWGWIGILIIAAVALGIYGLFRKYGRR</sequence>
<dbReference type="InterPro" id="IPR018905">
    <property type="entry name" value="A-galactase_NEW3"/>
</dbReference>
<evidence type="ECO:0000256" key="1">
    <source>
        <dbReference type="SAM" id="Phobius"/>
    </source>
</evidence>
<evidence type="ECO:0000313" key="4">
    <source>
        <dbReference type="EMBL" id="MDQ0116470.1"/>
    </source>
</evidence>
<dbReference type="InterPro" id="IPR013783">
    <property type="entry name" value="Ig-like_fold"/>
</dbReference>
<dbReference type="EMBL" id="JAUSSU010000020">
    <property type="protein sequence ID" value="MDQ0116470.1"/>
    <property type="molecule type" value="Genomic_DNA"/>
</dbReference>
<dbReference type="PANTHER" id="PTHR39198">
    <property type="entry name" value="HYPOTHETICAL MEMBRANE PROTEIN, CONSERVED"/>
    <property type="match status" value="1"/>
</dbReference>
<comment type="caution">
    <text evidence="4">The sequence shown here is derived from an EMBL/GenBank/DDBJ whole genome shotgun (WGS) entry which is preliminary data.</text>
</comment>
<dbReference type="Gene3D" id="2.60.40.10">
    <property type="entry name" value="Immunoglobulins"/>
    <property type="match status" value="3"/>
</dbReference>
<name>A0ABT9UCP0_PAEHA</name>
<reference evidence="4 5" key="1">
    <citation type="submission" date="2023-07" db="EMBL/GenBank/DDBJ databases">
        <title>Sorghum-associated microbial communities from plants grown in Nebraska, USA.</title>
        <authorList>
            <person name="Schachtman D."/>
        </authorList>
    </citation>
    <scope>NUCLEOTIDE SEQUENCE [LARGE SCALE GENOMIC DNA]</scope>
    <source>
        <strain evidence="4 5">CC482</strain>
    </source>
</reference>
<evidence type="ECO:0000259" key="3">
    <source>
        <dbReference type="Pfam" id="PF10633"/>
    </source>
</evidence>
<keyword evidence="1" id="KW-0472">Membrane</keyword>